<evidence type="ECO:0000313" key="2">
    <source>
        <dbReference type="Proteomes" id="UP000250053"/>
    </source>
</evidence>
<dbReference type="Proteomes" id="UP000250053">
    <property type="component" value="Segment"/>
</dbReference>
<dbReference type="GeneID" id="64871889"/>
<name>A0A2Z5XVE0_9CAUD</name>
<evidence type="ECO:0000313" key="1">
    <source>
        <dbReference type="EMBL" id="BBC53801.1"/>
    </source>
</evidence>
<sequence>MASDRFNLIADIAGADDWYDLYGTALNLHFDIAEVLDASDVEGDVTPGPFARWQYRRPPLTVPDLETIAARAEDFSEGEWADDYGYATVALASALLAGEITQADLVYVGDVLSRYLTLLEANGERCCC</sequence>
<protein>
    <submittedName>
        <fullName evidence="1">Uncharacterized protein</fullName>
    </submittedName>
</protein>
<keyword evidence="2" id="KW-1185">Reference proteome</keyword>
<reference evidence="1 2" key="1">
    <citation type="submission" date="2018-01" db="EMBL/GenBank/DDBJ databases">
        <title>Genome sequence of Mycobacterium phage PP.</title>
        <authorList>
            <person name="Uchiyama J."/>
            <person name="Matsuzaki S."/>
        </authorList>
    </citation>
    <scope>NUCLEOTIDE SEQUENCE [LARGE SCALE GENOMIC DNA]</scope>
</reference>
<dbReference type="EMBL" id="AP018486">
    <property type="protein sequence ID" value="BBC53801.1"/>
    <property type="molecule type" value="Genomic_DNA"/>
</dbReference>
<proteinExistence type="predicted"/>
<dbReference type="RefSeq" id="YP_010062228.1">
    <property type="nucleotide sequence ID" value="NC_054792.1"/>
</dbReference>
<organism evidence="1 2">
    <name type="scientific">Mycobacterium phage PP</name>
    <dbReference type="NCBI Taxonomy" id="2077134"/>
    <lineage>
        <taxon>Viruses</taxon>
        <taxon>Duplodnaviria</taxon>
        <taxon>Heunggongvirae</taxon>
        <taxon>Uroviricota</taxon>
        <taxon>Caudoviricetes</taxon>
        <taxon>Sagamiharavirus</taxon>
        <taxon>Sagamiharavirus PP</taxon>
    </lineage>
</organism>
<accession>A0A2Z5XVE0</accession>
<dbReference type="KEGG" id="vg:64871889"/>